<dbReference type="EC" id="3.4.19.12" evidence="8"/>
<dbReference type="CDD" id="cd02674">
    <property type="entry name" value="Peptidase_C19R"/>
    <property type="match status" value="1"/>
</dbReference>
<comment type="function">
    <text evidence="7 8">Recognizes and hydrolyzes the peptide bond at the C-terminal Gly of ubiquitin. Involved in the processing of poly-ubiquitin precursors as well as that of ubiquitinated proteins.</text>
</comment>
<dbReference type="SUPFAM" id="SSF54001">
    <property type="entry name" value="Cysteine proteinases"/>
    <property type="match status" value="1"/>
</dbReference>
<evidence type="ECO:0000313" key="11">
    <source>
        <dbReference type="EMBL" id="CAL0328944.1"/>
    </source>
</evidence>
<accession>A0AAV1Y5Z2</accession>
<dbReference type="InterPro" id="IPR057372">
    <property type="entry name" value="Ubiquitin_UBP8/5"/>
</dbReference>
<keyword evidence="5 8" id="KW-0378">Hydrolase</keyword>
<gene>
    <name evidence="11" type="ORF">LLUT_LOCUS30004</name>
</gene>
<dbReference type="Gene3D" id="3.90.70.10">
    <property type="entry name" value="Cysteine proteinases"/>
    <property type="match status" value="2"/>
</dbReference>
<evidence type="ECO:0000256" key="2">
    <source>
        <dbReference type="ARBA" id="ARBA00009085"/>
    </source>
</evidence>
<dbReference type="GO" id="GO:0006508">
    <property type="term" value="P:proteolysis"/>
    <property type="evidence" value="ECO:0007669"/>
    <property type="project" value="UniProtKB-KW"/>
</dbReference>
<dbReference type="Pfam" id="PF25242">
    <property type="entry name" value="Ubiquitin_UBP8"/>
    <property type="match status" value="1"/>
</dbReference>
<evidence type="ECO:0000256" key="8">
    <source>
        <dbReference type="RuleBase" id="RU366025"/>
    </source>
</evidence>
<dbReference type="InterPro" id="IPR035927">
    <property type="entry name" value="DUSP-like_sf"/>
</dbReference>
<evidence type="ECO:0000313" key="12">
    <source>
        <dbReference type="Proteomes" id="UP001497480"/>
    </source>
</evidence>
<name>A0AAV1Y5Z2_LUPLU</name>
<dbReference type="EMBL" id="CAXHTB010000021">
    <property type="protein sequence ID" value="CAL0328944.1"/>
    <property type="molecule type" value="Genomic_DNA"/>
</dbReference>
<feature type="region of interest" description="Disordered" evidence="9">
    <location>
        <begin position="620"/>
        <end position="641"/>
    </location>
</feature>
<feature type="region of interest" description="Disordered" evidence="9">
    <location>
        <begin position="1"/>
        <end position="21"/>
    </location>
</feature>
<dbReference type="PROSITE" id="PS00973">
    <property type="entry name" value="USP_2"/>
    <property type="match status" value="1"/>
</dbReference>
<evidence type="ECO:0000256" key="5">
    <source>
        <dbReference type="ARBA" id="ARBA00022801"/>
    </source>
</evidence>
<dbReference type="Gene3D" id="3.30.2230.10">
    <property type="entry name" value="DUSP-like"/>
    <property type="match status" value="1"/>
</dbReference>
<comment type="catalytic activity">
    <reaction evidence="1 8">
        <text>Thiol-dependent hydrolysis of ester, thioester, amide, peptide and isopeptide bonds formed by the C-terminal Gly of ubiquitin (a 76-residue protein attached to proteins as an intracellular targeting signal).</text>
        <dbReference type="EC" id="3.4.19.12"/>
    </reaction>
</comment>
<keyword evidence="4 8" id="KW-0833">Ubl conjugation pathway</keyword>
<dbReference type="InterPro" id="IPR018200">
    <property type="entry name" value="USP_CS"/>
</dbReference>
<dbReference type="PANTHER" id="PTHR21646">
    <property type="entry name" value="UBIQUITIN CARBOXYL-TERMINAL HYDROLASE"/>
    <property type="match status" value="1"/>
</dbReference>
<dbReference type="GO" id="GO:0016579">
    <property type="term" value="P:protein deubiquitination"/>
    <property type="evidence" value="ECO:0007669"/>
    <property type="project" value="InterPro"/>
</dbReference>
<sequence length="864" mass="97233">MDSSVSEDFPNNNNTQPSNDQRVYLVPHSWWKDAQDSVPADSDETKGILYMALPGSTGPMKIINNIFSSDIVFNLRRENDLPNNGENGEVGVSGRDFALVSGEMWLQALKWHSDSKKAMKDEKGFSATDDMSDVYPLQLRLSVQTETSSLGVRISKKDNAVELFKRSCKIFCVDTEMLRIWDFSGQITLFFASDKSKVPTDFQRQSEEIFLELQVYGLSDSLRCKEGKKDEIGSFSGSASLKMNGASGSMNGNSLTYSSRPGTAGSLGLTGLQNLGNTCFMNSALQCLAHTPKLVDYFLDDYGREINHDNPLGMNGEIALAFGDLLRKLWVPGASPVAPRIFKLKLARFAPQFSGFNQHDSQELLAFLLDGLHEDLNRVKRKPYAEVKDGDGRPDEEVADEYWHNHLARNDSIIVDLCQGQYKSTLVCPVCRKVSVTFDPFMYLSLPLPSTAMRTMTLTVINSYIDGNSQISPYTISVPKNGRFQDLIRALSIACSLGADETILVAEVYNNRIIRFLEDPLDSLSLIRDADRLIAYRFKKDNGDAPLVVFMNQQMEEQYVHGKLTPNSKAFGIPVVARLSNITDGSDIRNLYLKLLSPFQISTEEALGDFDVSKKTEEIAKTEGTRPPSLSPDVNGSDSPTDGGMEFYITDEKGTVKDSKILMNGPLAINGELKLLHVLVDWSNNQIQQYDTRLFNSLPEVFKYSFFAKKPQEPVSLYKCLEAFLQEEPLGPEDMWYCPGCKKHRQASKKLDLWRLPEILVIHLKRFQYSRFMKNKLETYVDFPADNLDLSGYIAYGNDKPYRYMLYAISNHYGSMGGGHYTAFVHHGGDQWYDFDDSHVHPVNKEKIKSGAAYVLFYRRVSEV</sequence>
<protein>
    <recommendedName>
        <fullName evidence="8">Ubiquitin carboxyl-terminal hydrolase</fullName>
        <ecNumber evidence="8">3.4.19.12</ecNumber>
    </recommendedName>
</protein>
<dbReference type="Pfam" id="PF00443">
    <property type="entry name" value="UCH"/>
    <property type="match status" value="1"/>
</dbReference>
<keyword evidence="6 8" id="KW-0788">Thiol protease</keyword>
<comment type="caution">
    <text evidence="11">The sequence shown here is derived from an EMBL/GenBank/DDBJ whole genome shotgun (WGS) entry which is preliminary data.</text>
</comment>
<evidence type="ECO:0000256" key="3">
    <source>
        <dbReference type="ARBA" id="ARBA00022670"/>
    </source>
</evidence>
<dbReference type="InterPro" id="IPR001394">
    <property type="entry name" value="Peptidase_C19_UCH"/>
</dbReference>
<evidence type="ECO:0000256" key="9">
    <source>
        <dbReference type="SAM" id="MobiDB-lite"/>
    </source>
</evidence>
<evidence type="ECO:0000256" key="4">
    <source>
        <dbReference type="ARBA" id="ARBA00022786"/>
    </source>
</evidence>
<organism evidence="11 12">
    <name type="scientific">Lupinus luteus</name>
    <name type="common">European yellow lupine</name>
    <dbReference type="NCBI Taxonomy" id="3873"/>
    <lineage>
        <taxon>Eukaryota</taxon>
        <taxon>Viridiplantae</taxon>
        <taxon>Streptophyta</taxon>
        <taxon>Embryophyta</taxon>
        <taxon>Tracheophyta</taxon>
        <taxon>Spermatophyta</taxon>
        <taxon>Magnoliopsida</taxon>
        <taxon>eudicotyledons</taxon>
        <taxon>Gunneridae</taxon>
        <taxon>Pentapetalae</taxon>
        <taxon>rosids</taxon>
        <taxon>fabids</taxon>
        <taxon>Fabales</taxon>
        <taxon>Fabaceae</taxon>
        <taxon>Papilionoideae</taxon>
        <taxon>50 kb inversion clade</taxon>
        <taxon>genistoids sensu lato</taxon>
        <taxon>core genistoids</taxon>
        <taxon>Genisteae</taxon>
        <taxon>Lupinus</taxon>
    </lineage>
</organism>
<dbReference type="InterPro" id="IPR038765">
    <property type="entry name" value="Papain-like_cys_pep_sf"/>
</dbReference>
<dbReference type="AlphaFoldDB" id="A0AAV1Y5Z2"/>
<evidence type="ECO:0000256" key="1">
    <source>
        <dbReference type="ARBA" id="ARBA00000707"/>
    </source>
</evidence>
<keyword evidence="3 8" id="KW-0645">Protease</keyword>
<evidence type="ECO:0000259" key="10">
    <source>
        <dbReference type="PROSITE" id="PS50235"/>
    </source>
</evidence>
<comment type="similarity">
    <text evidence="2 8">Belongs to the peptidase C19 family.</text>
</comment>
<reference evidence="11 12" key="1">
    <citation type="submission" date="2024-03" db="EMBL/GenBank/DDBJ databases">
        <authorList>
            <person name="Martinez-Hernandez J."/>
        </authorList>
    </citation>
    <scope>NUCLEOTIDE SEQUENCE [LARGE SCALE GENOMIC DNA]</scope>
</reference>
<dbReference type="Proteomes" id="UP001497480">
    <property type="component" value="Unassembled WGS sequence"/>
</dbReference>
<dbReference type="PROSITE" id="PS50235">
    <property type="entry name" value="USP_3"/>
    <property type="match status" value="1"/>
</dbReference>
<dbReference type="PROSITE" id="PS00972">
    <property type="entry name" value="USP_1"/>
    <property type="match status" value="1"/>
</dbReference>
<keyword evidence="12" id="KW-1185">Reference proteome</keyword>
<evidence type="ECO:0000256" key="7">
    <source>
        <dbReference type="ARBA" id="ARBA00037450"/>
    </source>
</evidence>
<evidence type="ECO:0000256" key="6">
    <source>
        <dbReference type="ARBA" id="ARBA00022807"/>
    </source>
</evidence>
<dbReference type="GO" id="GO:0004843">
    <property type="term" value="F:cysteine-type deubiquitinase activity"/>
    <property type="evidence" value="ECO:0007669"/>
    <property type="project" value="UniProtKB-UniRule"/>
</dbReference>
<dbReference type="PANTHER" id="PTHR21646:SF24">
    <property type="entry name" value="UBIQUITIN CARBOXYL-TERMINAL HYDROLASE"/>
    <property type="match status" value="1"/>
</dbReference>
<dbReference type="InterPro" id="IPR050185">
    <property type="entry name" value="Ub_carboxyl-term_hydrolase"/>
</dbReference>
<proteinExistence type="inferred from homology"/>
<dbReference type="InterPro" id="IPR028889">
    <property type="entry name" value="USP"/>
</dbReference>
<feature type="domain" description="USP" evidence="10">
    <location>
        <begin position="270"/>
        <end position="861"/>
    </location>
</feature>